<feature type="transmembrane region" description="Helical" evidence="1">
    <location>
        <begin position="147"/>
        <end position="167"/>
    </location>
</feature>
<dbReference type="RefSeq" id="WP_024269299.1">
    <property type="nucleotide sequence ID" value="NC_023035.1"/>
</dbReference>
<keyword evidence="3" id="KW-1185">Reference proteome</keyword>
<dbReference type="HOGENOM" id="CLU_054347_0_0_12"/>
<dbReference type="Proteomes" id="UP000018680">
    <property type="component" value="Chromosome"/>
</dbReference>
<dbReference type="AlphaFoldDB" id="V5WKQ0"/>
<feature type="transmembrane region" description="Helical" evidence="1">
    <location>
        <begin position="291"/>
        <end position="308"/>
    </location>
</feature>
<feature type="transmembrane region" description="Helical" evidence="1">
    <location>
        <begin position="242"/>
        <end position="261"/>
    </location>
</feature>
<dbReference type="STRING" id="1307761.L21SP2_3058"/>
<feature type="transmembrane region" description="Helical" evidence="1">
    <location>
        <begin position="61"/>
        <end position="85"/>
    </location>
</feature>
<keyword evidence="1" id="KW-0812">Transmembrane</keyword>
<organism evidence="2 3">
    <name type="scientific">Salinispira pacifica</name>
    <dbReference type="NCBI Taxonomy" id="1307761"/>
    <lineage>
        <taxon>Bacteria</taxon>
        <taxon>Pseudomonadati</taxon>
        <taxon>Spirochaetota</taxon>
        <taxon>Spirochaetia</taxon>
        <taxon>Spirochaetales</taxon>
        <taxon>Spirochaetaceae</taxon>
        <taxon>Salinispira</taxon>
    </lineage>
</organism>
<feature type="transmembrane region" description="Helical" evidence="1">
    <location>
        <begin position="267"/>
        <end position="284"/>
    </location>
</feature>
<feature type="transmembrane region" description="Helical" evidence="1">
    <location>
        <begin position="214"/>
        <end position="233"/>
    </location>
</feature>
<evidence type="ECO:0008006" key="4">
    <source>
        <dbReference type="Google" id="ProtNLM"/>
    </source>
</evidence>
<evidence type="ECO:0000313" key="3">
    <source>
        <dbReference type="Proteomes" id="UP000018680"/>
    </source>
</evidence>
<feature type="transmembrane region" description="Helical" evidence="1">
    <location>
        <begin position="119"/>
        <end position="135"/>
    </location>
</feature>
<reference evidence="2 3" key="1">
    <citation type="journal article" date="2015" name="Stand. Genomic Sci.">
        <title>Complete genome sequence and description of Salinispira pacifica gen. nov., sp. nov., a novel spirochaete isolated form a hypersaline microbial mat.</title>
        <authorList>
            <person name="Ben Hania W."/>
            <person name="Joseph M."/>
            <person name="Schumann P."/>
            <person name="Bunk B."/>
            <person name="Fiebig A."/>
            <person name="Sproer C."/>
            <person name="Klenk H.P."/>
            <person name="Fardeau M.L."/>
            <person name="Spring S."/>
        </authorList>
    </citation>
    <scope>NUCLEOTIDE SEQUENCE [LARGE SCALE GENOMIC DNA]</scope>
    <source>
        <strain evidence="2 3">L21-RPul-D2</strain>
    </source>
</reference>
<gene>
    <name evidence="2" type="ORF">L21SP2_3058</name>
</gene>
<dbReference type="KEGG" id="slr:L21SP2_3058"/>
<dbReference type="EMBL" id="CP006939">
    <property type="protein sequence ID" value="AHC16402.1"/>
    <property type="molecule type" value="Genomic_DNA"/>
</dbReference>
<evidence type="ECO:0000313" key="2">
    <source>
        <dbReference type="EMBL" id="AHC16402.1"/>
    </source>
</evidence>
<feature type="transmembrane region" description="Helical" evidence="1">
    <location>
        <begin position="188"/>
        <end position="208"/>
    </location>
</feature>
<sequence>MKNKNTQGLSVKTLILISAAAFILISVVTVLFSPRLAAEFYPLPEDQGSSWYYWQLDEPGAAGRIAVWSGYLLHQILVWGIFFAARREKTRAVASGEREPPVDAPYSNPGSTMAGKHQLWMTVVNVFFVALHLLQTHLWYDGLAQDVPIWTSQGSVIVMLVLILVMEMPRRGLFFGRWQHVPASLHRVFRNWHGPFIAWALVYTFWFHPMEGNWGLMSGFVYMFLLFIQMNVFGSRAHKRRSWVVVLESFVVVHGTLISLYKNLDAWPLFFFGFLFMFLITYMHTWTLRPVVQWLIGAAGLAALIWVYSVPRGWEHVFEISFIPMALYGGAVGLWLLGAAAERLRQNSPHFRRIR</sequence>
<dbReference type="eggNOG" id="ENOG502Z8C9">
    <property type="taxonomic scope" value="Bacteria"/>
</dbReference>
<proteinExistence type="predicted"/>
<protein>
    <recommendedName>
        <fullName evidence="4">Serine active site containing 1-like protein</fullName>
    </recommendedName>
</protein>
<dbReference type="PATRIC" id="fig|1307761.3.peg.3047"/>
<feature type="transmembrane region" description="Helical" evidence="1">
    <location>
        <begin position="320"/>
        <end position="341"/>
    </location>
</feature>
<dbReference type="OrthoDB" id="57937at2"/>
<keyword evidence="1" id="KW-1133">Transmembrane helix</keyword>
<accession>V5WKQ0</accession>
<name>V5WKQ0_9SPIO</name>
<keyword evidence="1" id="KW-0472">Membrane</keyword>
<evidence type="ECO:0000256" key="1">
    <source>
        <dbReference type="SAM" id="Phobius"/>
    </source>
</evidence>